<dbReference type="InterPro" id="IPR000755">
    <property type="entry name" value="A_A_dipeptidase"/>
</dbReference>
<dbReference type="Pfam" id="PF01427">
    <property type="entry name" value="Peptidase_M15"/>
    <property type="match status" value="1"/>
</dbReference>
<reference evidence="10 11" key="1">
    <citation type="journal article" date="2018" name="ISME J.">
        <title>Involvement of Burkholderiaceae and sulfurous volatiles in disease-suppressive soils.</title>
        <authorList>
            <person name="Carrion V.J."/>
            <person name="Cordovez V."/>
            <person name="Tyc O."/>
            <person name="Etalo D.W."/>
            <person name="de Bruijn I."/>
            <person name="de Jager V.C."/>
            <person name="Medema M.H."/>
            <person name="Eberl L."/>
            <person name="Raaijmakers J.M."/>
        </authorList>
    </citation>
    <scope>NUCLEOTIDE SEQUENCE [LARGE SCALE GENOMIC DNA]</scope>
    <source>
        <strain evidence="11">mHSR5</strain>
    </source>
</reference>
<dbReference type="RefSeq" id="WP_114179425.1">
    <property type="nucleotide sequence ID" value="NZ_CP024903.1"/>
</dbReference>
<evidence type="ECO:0000256" key="3">
    <source>
        <dbReference type="ARBA" id="ARBA00022723"/>
    </source>
</evidence>
<dbReference type="GO" id="GO:0160237">
    <property type="term" value="F:D-Ala-D-Ala dipeptidase activity"/>
    <property type="evidence" value="ECO:0007669"/>
    <property type="project" value="UniProtKB-EC"/>
</dbReference>
<evidence type="ECO:0000256" key="6">
    <source>
        <dbReference type="ARBA" id="ARBA00022997"/>
    </source>
</evidence>
<dbReference type="EMBL" id="CP024903">
    <property type="protein sequence ID" value="AXF23007.1"/>
    <property type="molecule type" value="Genomic_DNA"/>
</dbReference>
<dbReference type="Proteomes" id="UP000253104">
    <property type="component" value="Chromosome mHSR5_B"/>
</dbReference>
<evidence type="ECO:0008006" key="12">
    <source>
        <dbReference type="Google" id="ProtNLM"/>
    </source>
</evidence>
<dbReference type="OrthoDB" id="9801430at2"/>
<dbReference type="GO" id="GO:0006508">
    <property type="term" value="P:proteolysis"/>
    <property type="evidence" value="ECO:0007669"/>
    <property type="project" value="UniProtKB-KW"/>
</dbReference>
<dbReference type="InterPro" id="IPR009045">
    <property type="entry name" value="Zn_M74/Hedgehog-like"/>
</dbReference>
<dbReference type="GO" id="GO:0046872">
    <property type="term" value="F:metal ion binding"/>
    <property type="evidence" value="ECO:0007669"/>
    <property type="project" value="UniProtKB-KW"/>
</dbReference>
<dbReference type="Gene3D" id="3.30.1380.10">
    <property type="match status" value="1"/>
</dbReference>
<evidence type="ECO:0000256" key="8">
    <source>
        <dbReference type="ARBA" id="ARBA00023316"/>
    </source>
</evidence>
<keyword evidence="7" id="KW-0482">Metalloprotease</keyword>
<evidence type="ECO:0000256" key="5">
    <source>
        <dbReference type="ARBA" id="ARBA00022833"/>
    </source>
</evidence>
<evidence type="ECO:0000256" key="2">
    <source>
        <dbReference type="ARBA" id="ARBA00022670"/>
    </source>
</evidence>
<comment type="catalytic activity">
    <reaction evidence="1">
        <text>D-alanyl-D-alanine + H2O = 2 D-alanine</text>
        <dbReference type="Rhea" id="RHEA:20661"/>
        <dbReference type="ChEBI" id="CHEBI:15377"/>
        <dbReference type="ChEBI" id="CHEBI:57416"/>
        <dbReference type="ChEBI" id="CHEBI:57822"/>
        <dbReference type="EC" id="3.4.13.22"/>
    </reaction>
</comment>
<evidence type="ECO:0000256" key="9">
    <source>
        <dbReference type="SAM" id="MobiDB-lite"/>
    </source>
</evidence>
<dbReference type="GO" id="GO:0008237">
    <property type="term" value="F:metallopeptidase activity"/>
    <property type="evidence" value="ECO:0007669"/>
    <property type="project" value="UniProtKB-KW"/>
</dbReference>
<evidence type="ECO:0000256" key="4">
    <source>
        <dbReference type="ARBA" id="ARBA00022801"/>
    </source>
</evidence>
<dbReference type="SUPFAM" id="SSF55166">
    <property type="entry name" value="Hedgehog/DD-peptidase"/>
    <property type="match status" value="1"/>
</dbReference>
<keyword evidence="4" id="KW-0378">Hydrolase</keyword>
<name>A0A2Z5N2T2_BURPY</name>
<dbReference type="GO" id="GO:0071555">
    <property type="term" value="P:cell wall organization"/>
    <property type="evidence" value="ECO:0007669"/>
    <property type="project" value="UniProtKB-KW"/>
</dbReference>
<keyword evidence="3" id="KW-0479">Metal-binding</keyword>
<gene>
    <name evidence="10" type="ORF">CUJ89_21240</name>
</gene>
<keyword evidence="2" id="KW-0645">Protease</keyword>
<evidence type="ECO:0000256" key="7">
    <source>
        <dbReference type="ARBA" id="ARBA00023049"/>
    </source>
</evidence>
<evidence type="ECO:0000313" key="11">
    <source>
        <dbReference type="Proteomes" id="UP000253104"/>
    </source>
</evidence>
<evidence type="ECO:0000313" key="10">
    <source>
        <dbReference type="EMBL" id="AXF23007.1"/>
    </source>
</evidence>
<proteinExistence type="predicted"/>
<feature type="region of interest" description="Disordered" evidence="9">
    <location>
        <begin position="1"/>
        <end position="26"/>
    </location>
</feature>
<protein>
    <recommendedName>
        <fullName evidence="12">D-alanyl-D-alanine dipeptidase</fullName>
    </recommendedName>
</protein>
<feature type="compositionally biased region" description="Basic and acidic residues" evidence="9">
    <location>
        <begin position="8"/>
        <end position="22"/>
    </location>
</feature>
<sequence length="95" mass="11200">MRTRTSRRSGDPRTARRTDREAPSPLRRFSIRLNNRPAAQNRHVLIAALTSAGFTNYPSEWWHWSFSDRYWAVMRRELHAIYGPVEESLLDEGSR</sequence>
<keyword evidence="6" id="KW-0224">Dipeptidase</keyword>
<evidence type="ECO:0000256" key="1">
    <source>
        <dbReference type="ARBA" id="ARBA00001362"/>
    </source>
</evidence>
<organism evidence="10 11">
    <name type="scientific">Burkholderia pyrrocinia</name>
    <name type="common">Pseudomonas pyrrocinia</name>
    <dbReference type="NCBI Taxonomy" id="60550"/>
    <lineage>
        <taxon>Bacteria</taxon>
        <taxon>Pseudomonadati</taxon>
        <taxon>Pseudomonadota</taxon>
        <taxon>Betaproteobacteria</taxon>
        <taxon>Burkholderiales</taxon>
        <taxon>Burkholderiaceae</taxon>
        <taxon>Burkholderia</taxon>
        <taxon>Burkholderia cepacia complex</taxon>
    </lineage>
</organism>
<keyword evidence="5" id="KW-0862">Zinc</keyword>
<dbReference type="AlphaFoldDB" id="A0A2Z5N2T2"/>
<keyword evidence="8" id="KW-0961">Cell wall biogenesis/degradation</keyword>
<accession>A0A2Z5N2T2</accession>